<sequence length="178" mass="19455">MQLILHSGLLVRNLLPLDLTTRVWIMTPDLADSSLSQAPDSPCVIPSDPSCVKMESLSLLDSNSSFLSHSNSYTSTSPARINFVSSHLSKRLFICPPTRLQIAPSCTPIGLRLAHPEATFENSVLSPPWPQPSHSAPPTELSIHPANTQIPQQMDHLTDEILSVMFRVVAPLKSSELV</sequence>
<reference evidence="1" key="1">
    <citation type="submission" date="2018-11" db="EMBL/GenBank/DDBJ databases">
        <authorList>
            <consortium name="Pathogen Informatics"/>
        </authorList>
    </citation>
    <scope>NUCLEOTIDE SEQUENCE</scope>
</reference>
<proteinExistence type="predicted"/>
<organism evidence="1 2">
    <name type="scientific">Protopolystoma xenopodis</name>
    <dbReference type="NCBI Taxonomy" id="117903"/>
    <lineage>
        <taxon>Eukaryota</taxon>
        <taxon>Metazoa</taxon>
        <taxon>Spiralia</taxon>
        <taxon>Lophotrochozoa</taxon>
        <taxon>Platyhelminthes</taxon>
        <taxon>Monogenea</taxon>
        <taxon>Polyopisthocotylea</taxon>
        <taxon>Polystomatidea</taxon>
        <taxon>Polystomatidae</taxon>
        <taxon>Protopolystoma</taxon>
    </lineage>
</organism>
<name>A0A3S5CTV5_9PLAT</name>
<gene>
    <name evidence="1" type="ORF">PXEA_LOCUS29944</name>
</gene>
<protein>
    <submittedName>
        <fullName evidence="1">Uncharacterized protein</fullName>
    </submittedName>
</protein>
<dbReference type="Proteomes" id="UP000784294">
    <property type="component" value="Unassembled WGS sequence"/>
</dbReference>
<keyword evidence="2" id="KW-1185">Reference proteome</keyword>
<dbReference type="EMBL" id="CAAALY010252399">
    <property type="protein sequence ID" value="VEL36504.1"/>
    <property type="molecule type" value="Genomic_DNA"/>
</dbReference>
<dbReference type="AlphaFoldDB" id="A0A3S5CTV5"/>
<feature type="non-terminal residue" evidence="1">
    <location>
        <position position="178"/>
    </location>
</feature>
<accession>A0A3S5CTV5</accession>
<comment type="caution">
    <text evidence="1">The sequence shown here is derived from an EMBL/GenBank/DDBJ whole genome shotgun (WGS) entry which is preliminary data.</text>
</comment>
<evidence type="ECO:0000313" key="1">
    <source>
        <dbReference type="EMBL" id="VEL36504.1"/>
    </source>
</evidence>
<evidence type="ECO:0000313" key="2">
    <source>
        <dbReference type="Proteomes" id="UP000784294"/>
    </source>
</evidence>